<dbReference type="AlphaFoldDB" id="A0AAD6X4M6"/>
<feature type="compositionally biased region" description="Polar residues" evidence="1">
    <location>
        <begin position="765"/>
        <end position="782"/>
    </location>
</feature>
<keyword evidence="3" id="KW-1185">Reference proteome</keyword>
<gene>
    <name evidence="2" type="ORF">C8F04DRAFT_1255431</name>
</gene>
<feature type="region of interest" description="Disordered" evidence="1">
    <location>
        <begin position="545"/>
        <end position="698"/>
    </location>
</feature>
<sequence length="970" mass="108130">MSDYYDSETSAQDPAANRANRVFNIPDQNATPRTLRRAIGDAQKLLGDVLKKNKQLEADADRAAARKPRKGKGKASADAESGPTGPNSLGYLSVIMNLGKSFAILVYPWIDATVFSAKVAPPLMRASELWKPSPMSTAFPQYLTAAIYQHVPEKYHSLVDASEFPDFAANFLRPANAQHSTSLNTIKNLIPTLLATLIAKMKNINDPFEWQVLVLFPGGPEGKEISKYPPILYPNLEKNQREFLKSSVLTQALRCILFGPASINGGTPGSAVVGKMWGVQNVTFGAMSLVSVFIIFHCYWRAHLLRNPNEKVEKLEVVGATSRVEWQEMYMRLRYALETRSNQLLVQQITEFWHNEVFVGIAVPSAPRPKKSAVIDEEAELEVAMGAIDLGPDNNADLYGNDWYADEETQARRRADHLNNFASKTTQPVASFRMQPLHKVLVSTNPVHPTSTDYRQDHLTASKCHLAARHNKKLTVRGSATSRRLPARIVDEPDNYENFQAGTGPRHQASGYRVAHRGPAQNNYDDDERFQADLVQRRQYQNLSCGAAAPGSRDRHPENNDHHRRSVTNNIDEDDERFQMGLEQGRRYHTVGRGVAVPPPRRPVQDDGDDDNRSDDSQNFPMSSSQDKGRRYQNTDHRTAAPVLRRNPAPSHTSDDYNTDDEDDRNFAIGVGPDQDRSYPNVGYHAGTSVLPRRPAQNVASDEEDFSLALTTVSSHHSAQVMQDAGDVSELDESLSAPIRRRPMPRMRSRTVTHIEDDEEENEHMSQVQLSPAVSKATTSQSDGIKKRLETLKVAELRDIIFTAKAKIVGKSVKANLVKLVMENEQALERILPTTISPLLFLLPPSPPWLVPPSLRQAIVYRGGWAPLGNMKQEQRPTPRSPYLEGAFLCDDLTLLYAAVRTSYLSILFVFQPYASAPSTRRRVRRQPKSLEAGRARHERDGGRSGDRAGRAYVPIGGAGERRAGSGQRV</sequence>
<comment type="caution">
    <text evidence="2">The sequence shown here is derived from an EMBL/GenBank/DDBJ whole genome shotgun (WGS) entry which is preliminary data.</text>
</comment>
<feature type="region of interest" description="Disordered" evidence="1">
    <location>
        <begin position="57"/>
        <end position="83"/>
    </location>
</feature>
<protein>
    <submittedName>
        <fullName evidence="2">Uncharacterized protein</fullName>
    </submittedName>
</protein>
<dbReference type="EMBL" id="JARJCM010000029">
    <property type="protein sequence ID" value="KAJ7038858.1"/>
    <property type="molecule type" value="Genomic_DNA"/>
</dbReference>
<feature type="region of interest" description="Disordered" evidence="1">
    <location>
        <begin position="1"/>
        <end position="31"/>
    </location>
</feature>
<feature type="region of interest" description="Disordered" evidence="1">
    <location>
        <begin position="921"/>
        <end position="970"/>
    </location>
</feature>
<name>A0AAD6X4M6_9AGAR</name>
<accession>A0AAD6X4M6</accession>
<feature type="compositionally biased region" description="Basic and acidic residues" evidence="1">
    <location>
        <begin position="932"/>
        <end position="950"/>
    </location>
</feature>
<dbReference type="Proteomes" id="UP001218188">
    <property type="component" value="Unassembled WGS sequence"/>
</dbReference>
<feature type="compositionally biased region" description="Basic and acidic residues" evidence="1">
    <location>
        <begin position="627"/>
        <end position="639"/>
    </location>
</feature>
<organism evidence="2 3">
    <name type="scientific">Mycena alexandri</name>
    <dbReference type="NCBI Taxonomy" id="1745969"/>
    <lineage>
        <taxon>Eukaryota</taxon>
        <taxon>Fungi</taxon>
        <taxon>Dikarya</taxon>
        <taxon>Basidiomycota</taxon>
        <taxon>Agaricomycotina</taxon>
        <taxon>Agaricomycetes</taxon>
        <taxon>Agaricomycetidae</taxon>
        <taxon>Agaricales</taxon>
        <taxon>Marasmiineae</taxon>
        <taxon>Mycenaceae</taxon>
        <taxon>Mycena</taxon>
    </lineage>
</organism>
<feature type="region of interest" description="Disordered" evidence="1">
    <location>
        <begin position="755"/>
        <end position="782"/>
    </location>
</feature>
<evidence type="ECO:0000256" key="1">
    <source>
        <dbReference type="SAM" id="MobiDB-lite"/>
    </source>
</evidence>
<reference evidence="2" key="1">
    <citation type="submission" date="2023-03" db="EMBL/GenBank/DDBJ databases">
        <title>Massive genome expansion in bonnet fungi (Mycena s.s.) driven by repeated elements and novel gene families across ecological guilds.</title>
        <authorList>
            <consortium name="Lawrence Berkeley National Laboratory"/>
            <person name="Harder C.B."/>
            <person name="Miyauchi S."/>
            <person name="Viragh M."/>
            <person name="Kuo A."/>
            <person name="Thoen E."/>
            <person name="Andreopoulos B."/>
            <person name="Lu D."/>
            <person name="Skrede I."/>
            <person name="Drula E."/>
            <person name="Henrissat B."/>
            <person name="Morin E."/>
            <person name="Kohler A."/>
            <person name="Barry K."/>
            <person name="LaButti K."/>
            <person name="Morin E."/>
            <person name="Salamov A."/>
            <person name="Lipzen A."/>
            <person name="Mereny Z."/>
            <person name="Hegedus B."/>
            <person name="Baldrian P."/>
            <person name="Stursova M."/>
            <person name="Weitz H."/>
            <person name="Taylor A."/>
            <person name="Grigoriev I.V."/>
            <person name="Nagy L.G."/>
            <person name="Martin F."/>
            <person name="Kauserud H."/>
        </authorList>
    </citation>
    <scope>NUCLEOTIDE SEQUENCE</scope>
    <source>
        <strain evidence="2">CBHHK200</strain>
    </source>
</reference>
<evidence type="ECO:0000313" key="3">
    <source>
        <dbReference type="Proteomes" id="UP001218188"/>
    </source>
</evidence>
<proteinExistence type="predicted"/>
<feature type="compositionally biased region" description="Basic and acidic residues" evidence="1">
    <location>
        <begin position="552"/>
        <end position="561"/>
    </location>
</feature>
<feature type="region of interest" description="Disordered" evidence="1">
    <location>
        <begin position="495"/>
        <end position="525"/>
    </location>
</feature>
<evidence type="ECO:0000313" key="2">
    <source>
        <dbReference type="EMBL" id="KAJ7038858.1"/>
    </source>
</evidence>